<reference evidence="2 3" key="1">
    <citation type="journal article" date="2023" name="BMC Biotechnol.">
        <title>Vitis rotundifolia cv Carlos genome sequencing.</title>
        <authorList>
            <person name="Huff M."/>
            <person name="Hulse-Kemp A."/>
            <person name="Scheffler B."/>
            <person name="Youngblood R."/>
            <person name="Simpson S."/>
            <person name="Babiker E."/>
            <person name="Staton M."/>
        </authorList>
    </citation>
    <scope>NUCLEOTIDE SEQUENCE [LARGE SCALE GENOMIC DNA]</scope>
    <source>
        <tissue evidence="2">Leaf</tissue>
    </source>
</reference>
<feature type="compositionally biased region" description="Low complexity" evidence="1">
    <location>
        <begin position="55"/>
        <end position="70"/>
    </location>
</feature>
<sequence length="95" mass="11350">MLTPSRSRSSAMGSEGYFDWRENMERRLHKSERQVQSLLHETRRLREKNNMLRIQVSSSSPSHSQQPKSQRTNSKQNEEVSFPRNMEFSHDYHEV</sequence>
<gene>
    <name evidence="2" type="ORF">PVL29_002334</name>
</gene>
<organism evidence="2 3">
    <name type="scientific">Vitis rotundifolia</name>
    <name type="common">Muscadine grape</name>
    <dbReference type="NCBI Taxonomy" id="103349"/>
    <lineage>
        <taxon>Eukaryota</taxon>
        <taxon>Viridiplantae</taxon>
        <taxon>Streptophyta</taxon>
        <taxon>Embryophyta</taxon>
        <taxon>Tracheophyta</taxon>
        <taxon>Spermatophyta</taxon>
        <taxon>Magnoliopsida</taxon>
        <taxon>eudicotyledons</taxon>
        <taxon>Gunneridae</taxon>
        <taxon>Pentapetalae</taxon>
        <taxon>rosids</taxon>
        <taxon>Vitales</taxon>
        <taxon>Vitaceae</taxon>
        <taxon>Viteae</taxon>
        <taxon>Vitis</taxon>
    </lineage>
</organism>
<feature type="region of interest" description="Disordered" evidence="1">
    <location>
        <begin position="31"/>
        <end position="95"/>
    </location>
</feature>
<feature type="compositionally biased region" description="Basic and acidic residues" evidence="1">
    <location>
        <begin position="40"/>
        <end position="50"/>
    </location>
</feature>
<evidence type="ECO:0000313" key="2">
    <source>
        <dbReference type="EMBL" id="KAJ9707303.1"/>
    </source>
</evidence>
<proteinExistence type="predicted"/>
<dbReference type="Proteomes" id="UP001168098">
    <property type="component" value="Unassembled WGS sequence"/>
</dbReference>
<evidence type="ECO:0000313" key="3">
    <source>
        <dbReference type="Proteomes" id="UP001168098"/>
    </source>
</evidence>
<comment type="caution">
    <text evidence="2">The sequence shown here is derived from an EMBL/GenBank/DDBJ whole genome shotgun (WGS) entry which is preliminary data.</text>
</comment>
<evidence type="ECO:0000256" key="1">
    <source>
        <dbReference type="SAM" id="MobiDB-lite"/>
    </source>
</evidence>
<protein>
    <submittedName>
        <fullName evidence="2">Uncharacterized protein</fullName>
    </submittedName>
</protein>
<dbReference type="EMBL" id="JARBHA010000002">
    <property type="protein sequence ID" value="KAJ9707303.1"/>
    <property type="molecule type" value="Genomic_DNA"/>
</dbReference>
<keyword evidence="3" id="KW-1185">Reference proteome</keyword>
<dbReference type="AlphaFoldDB" id="A0AA39E3R4"/>
<name>A0AA39E3R4_VITRO</name>
<accession>A0AA39E3R4</accession>